<protein>
    <submittedName>
        <fullName evidence="1">Predicted protein</fullName>
    </submittedName>
</protein>
<dbReference type="EMBL" id="DS547125">
    <property type="protein sequence ID" value="EDR03266.1"/>
    <property type="molecule type" value="Genomic_DNA"/>
</dbReference>
<sequence>MDHENTVKAYSASPSMLGRGHSLLEPQGPVWSVDASQYHPQLAVGAADGSCSTTNTLRSTRRGGSVPFFVHKLYQMDYSRNTKEYRMLDRFLPQSPEQRTTNQKVVPPTLTLILLVRAHGRERLASIAYHGIVETDLQRQACSRQLLLRGFVESMCFGGDGSKTSYLMEALSRLGESQMVTVMLWTLIQKRRT</sequence>
<dbReference type="InParanoid" id="B0DQB6"/>
<dbReference type="AlphaFoldDB" id="B0DQB6"/>
<dbReference type="KEGG" id="lbc:LACBIDRAFT_307508"/>
<reference evidence="1 2" key="1">
    <citation type="journal article" date="2008" name="Nature">
        <title>The genome of Laccaria bicolor provides insights into mycorrhizal symbiosis.</title>
        <authorList>
            <person name="Martin F."/>
            <person name="Aerts A."/>
            <person name="Ahren D."/>
            <person name="Brun A."/>
            <person name="Danchin E.G.J."/>
            <person name="Duchaussoy F."/>
            <person name="Gibon J."/>
            <person name="Kohler A."/>
            <person name="Lindquist E."/>
            <person name="Pereda V."/>
            <person name="Salamov A."/>
            <person name="Shapiro H.J."/>
            <person name="Wuyts J."/>
            <person name="Blaudez D."/>
            <person name="Buee M."/>
            <person name="Brokstein P."/>
            <person name="Canbaeck B."/>
            <person name="Cohen D."/>
            <person name="Courty P.E."/>
            <person name="Coutinho P.M."/>
            <person name="Delaruelle C."/>
            <person name="Detter J.C."/>
            <person name="Deveau A."/>
            <person name="DiFazio S."/>
            <person name="Duplessis S."/>
            <person name="Fraissinet-Tachet L."/>
            <person name="Lucic E."/>
            <person name="Frey-Klett P."/>
            <person name="Fourrey C."/>
            <person name="Feussner I."/>
            <person name="Gay G."/>
            <person name="Grimwood J."/>
            <person name="Hoegger P.J."/>
            <person name="Jain P."/>
            <person name="Kilaru S."/>
            <person name="Labbe J."/>
            <person name="Lin Y.C."/>
            <person name="Legue V."/>
            <person name="Le Tacon F."/>
            <person name="Marmeisse R."/>
            <person name="Melayah D."/>
            <person name="Montanini B."/>
            <person name="Muratet M."/>
            <person name="Nehls U."/>
            <person name="Niculita-Hirzel H."/>
            <person name="Oudot-Le Secq M.P."/>
            <person name="Peter M."/>
            <person name="Quesneville H."/>
            <person name="Rajashekar B."/>
            <person name="Reich M."/>
            <person name="Rouhier N."/>
            <person name="Schmutz J."/>
            <person name="Yin T."/>
            <person name="Chalot M."/>
            <person name="Henrissat B."/>
            <person name="Kuees U."/>
            <person name="Lucas S."/>
            <person name="Van de Peer Y."/>
            <person name="Podila G.K."/>
            <person name="Polle A."/>
            <person name="Pukkila P.J."/>
            <person name="Richardson P.M."/>
            <person name="Rouze P."/>
            <person name="Sanders I.R."/>
            <person name="Stajich J.E."/>
            <person name="Tunlid A."/>
            <person name="Tuskan G."/>
            <person name="Grigoriev I.V."/>
        </authorList>
    </citation>
    <scope>NUCLEOTIDE SEQUENCE [LARGE SCALE GENOMIC DNA]</scope>
    <source>
        <strain evidence="2">S238N-H82 / ATCC MYA-4686</strain>
    </source>
</reference>
<dbReference type="STRING" id="486041.B0DQB6"/>
<dbReference type="OrthoDB" id="3033496at2759"/>
<dbReference type="HOGENOM" id="CLU_1409000_0_0_1"/>
<evidence type="ECO:0000313" key="2">
    <source>
        <dbReference type="Proteomes" id="UP000001194"/>
    </source>
</evidence>
<proteinExistence type="predicted"/>
<accession>B0DQB6</accession>
<gene>
    <name evidence="1" type="ORF">LACBIDRAFT_307508</name>
</gene>
<keyword evidence="2" id="KW-1185">Reference proteome</keyword>
<dbReference type="GeneID" id="6081696"/>
<dbReference type="Proteomes" id="UP000001194">
    <property type="component" value="Unassembled WGS sequence"/>
</dbReference>
<name>B0DQB6_LACBS</name>
<evidence type="ECO:0000313" key="1">
    <source>
        <dbReference type="EMBL" id="EDR03266.1"/>
    </source>
</evidence>
<dbReference type="RefSeq" id="XP_001886062.1">
    <property type="nucleotide sequence ID" value="XM_001886027.1"/>
</dbReference>
<organism evidence="2">
    <name type="scientific">Laccaria bicolor (strain S238N-H82 / ATCC MYA-4686)</name>
    <name type="common">Bicoloured deceiver</name>
    <name type="synonym">Laccaria laccata var. bicolor</name>
    <dbReference type="NCBI Taxonomy" id="486041"/>
    <lineage>
        <taxon>Eukaryota</taxon>
        <taxon>Fungi</taxon>
        <taxon>Dikarya</taxon>
        <taxon>Basidiomycota</taxon>
        <taxon>Agaricomycotina</taxon>
        <taxon>Agaricomycetes</taxon>
        <taxon>Agaricomycetidae</taxon>
        <taxon>Agaricales</taxon>
        <taxon>Agaricineae</taxon>
        <taxon>Hydnangiaceae</taxon>
        <taxon>Laccaria</taxon>
    </lineage>
</organism>